<name>A0AAE0CF68_9CHLO</name>
<comment type="caution">
    <text evidence="2">The sequence shown here is derived from an EMBL/GenBank/DDBJ whole genome shotgun (WGS) entry which is preliminary data.</text>
</comment>
<reference evidence="2 3" key="1">
    <citation type="journal article" date="2015" name="Genome Biol. Evol.">
        <title>Comparative Genomics of a Bacterivorous Green Alga Reveals Evolutionary Causalities and Consequences of Phago-Mixotrophic Mode of Nutrition.</title>
        <authorList>
            <person name="Burns J.A."/>
            <person name="Paasch A."/>
            <person name="Narechania A."/>
            <person name="Kim E."/>
        </authorList>
    </citation>
    <scope>NUCLEOTIDE SEQUENCE [LARGE SCALE GENOMIC DNA]</scope>
    <source>
        <strain evidence="2 3">PLY_AMNH</strain>
    </source>
</reference>
<dbReference type="EMBL" id="LGRX02025029">
    <property type="protein sequence ID" value="KAK3253040.1"/>
    <property type="molecule type" value="Genomic_DNA"/>
</dbReference>
<gene>
    <name evidence="2" type="ORF">CYMTET_37691</name>
</gene>
<evidence type="ECO:0000313" key="3">
    <source>
        <dbReference type="Proteomes" id="UP001190700"/>
    </source>
</evidence>
<evidence type="ECO:0000256" key="1">
    <source>
        <dbReference type="SAM" id="Phobius"/>
    </source>
</evidence>
<feature type="transmembrane region" description="Helical" evidence="1">
    <location>
        <begin position="20"/>
        <end position="42"/>
    </location>
</feature>
<sequence length="103" mass="11089">MALMVPVPGLGVLHRKATQSFMSLALFTAGSVAAAGITIMCARALTGVMKREAPILAEASQSRLRELRELWPKPSGERAAIAYAANRSKAWEARKQLLVGTIR</sequence>
<protein>
    <submittedName>
        <fullName evidence="2">Uncharacterized protein</fullName>
    </submittedName>
</protein>
<keyword evidence="1" id="KW-0812">Transmembrane</keyword>
<keyword evidence="3" id="KW-1185">Reference proteome</keyword>
<evidence type="ECO:0000313" key="2">
    <source>
        <dbReference type="EMBL" id="KAK3253040.1"/>
    </source>
</evidence>
<keyword evidence="1" id="KW-0472">Membrane</keyword>
<dbReference type="Proteomes" id="UP001190700">
    <property type="component" value="Unassembled WGS sequence"/>
</dbReference>
<organism evidence="2 3">
    <name type="scientific">Cymbomonas tetramitiformis</name>
    <dbReference type="NCBI Taxonomy" id="36881"/>
    <lineage>
        <taxon>Eukaryota</taxon>
        <taxon>Viridiplantae</taxon>
        <taxon>Chlorophyta</taxon>
        <taxon>Pyramimonadophyceae</taxon>
        <taxon>Pyramimonadales</taxon>
        <taxon>Pyramimonadaceae</taxon>
        <taxon>Cymbomonas</taxon>
    </lineage>
</organism>
<keyword evidence="1" id="KW-1133">Transmembrane helix</keyword>
<proteinExistence type="predicted"/>
<dbReference type="AlphaFoldDB" id="A0AAE0CF68"/>
<accession>A0AAE0CF68</accession>